<dbReference type="InterPro" id="IPR012902">
    <property type="entry name" value="N_methyl_site"/>
</dbReference>
<feature type="transmembrane region" description="Helical" evidence="1">
    <location>
        <begin position="12"/>
        <end position="34"/>
    </location>
</feature>
<dbReference type="Proteomes" id="UP000596929">
    <property type="component" value="Unassembled WGS sequence"/>
</dbReference>
<reference evidence="2 3" key="1">
    <citation type="submission" date="2020-08" db="EMBL/GenBank/DDBJ databases">
        <title>Genome public.</title>
        <authorList>
            <person name="Liu C."/>
            <person name="Sun Q."/>
        </authorList>
    </citation>
    <scope>NUCLEOTIDE SEQUENCE [LARGE SCALE GENOMIC DNA]</scope>
    <source>
        <strain evidence="2 3">NSJ-6</strain>
    </source>
</reference>
<dbReference type="NCBIfam" id="TIGR02532">
    <property type="entry name" value="IV_pilin_GFxxxE"/>
    <property type="match status" value="1"/>
</dbReference>
<keyword evidence="1" id="KW-0472">Membrane</keyword>
<dbReference type="InterPro" id="IPR016977">
    <property type="entry name" value="ComGF"/>
</dbReference>
<name>A0ABR7D7Z6_9CLOT</name>
<dbReference type="PROSITE" id="PS00409">
    <property type="entry name" value="PROKAR_NTER_METHYL"/>
    <property type="match status" value="1"/>
</dbReference>
<sequence length="155" mass="17711">MKIKKYKGGFTLIELLISLGIFTIITTVSLNIIISASKQYILYINKSTELDNLDNCLINIDNIIRDNYITDINIEGDKIEVVSKLVHNGKSVKKKIIYKKDSNLMVKTLINDDLDTSAGNNILLKNVKEFNVLQKGELIYFEIVTNNEEKRIRCI</sequence>
<evidence type="ECO:0000256" key="1">
    <source>
        <dbReference type="SAM" id="Phobius"/>
    </source>
</evidence>
<evidence type="ECO:0000313" key="2">
    <source>
        <dbReference type="EMBL" id="MBC5627506.1"/>
    </source>
</evidence>
<dbReference type="EMBL" id="JACOOO010000001">
    <property type="protein sequence ID" value="MBC5627506.1"/>
    <property type="molecule type" value="Genomic_DNA"/>
</dbReference>
<protein>
    <submittedName>
        <fullName evidence="2">Type II secretion system protein</fullName>
    </submittedName>
</protein>
<keyword evidence="3" id="KW-1185">Reference proteome</keyword>
<keyword evidence="1" id="KW-1133">Transmembrane helix</keyword>
<dbReference type="Pfam" id="PF15980">
    <property type="entry name" value="ComGF"/>
    <property type="match status" value="1"/>
</dbReference>
<keyword evidence="1" id="KW-0812">Transmembrane</keyword>
<accession>A0ABR7D7Z6</accession>
<dbReference type="RefSeq" id="WP_032118932.1">
    <property type="nucleotide sequence ID" value="NZ_JACOOO010000001.1"/>
</dbReference>
<proteinExistence type="predicted"/>
<comment type="caution">
    <text evidence="2">The sequence shown here is derived from an EMBL/GenBank/DDBJ whole genome shotgun (WGS) entry which is preliminary data.</text>
</comment>
<evidence type="ECO:0000313" key="3">
    <source>
        <dbReference type="Proteomes" id="UP000596929"/>
    </source>
</evidence>
<organism evidence="2 3">
    <name type="scientific">Clostridium hominis</name>
    <dbReference type="NCBI Taxonomy" id="2763036"/>
    <lineage>
        <taxon>Bacteria</taxon>
        <taxon>Bacillati</taxon>
        <taxon>Bacillota</taxon>
        <taxon>Clostridia</taxon>
        <taxon>Eubacteriales</taxon>
        <taxon>Clostridiaceae</taxon>
        <taxon>Clostridium</taxon>
    </lineage>
</organism>
<gene>
    <name evidence="2" type="ORF">H8S20_01215</name>
</gene>
<dbReference type="Pfam" id="PF07963">
    <property type="entry name" value="N_methyl"/>
    <property type="match status" value="1"/>
</dbReference>